<dbReference type="STRING" id="57577.A0A2K3KRM6"/>
<dbReference type="EMBL" id="ASHM01106932">
    <property type="protein sequence ID" value="PNX68939.1"/>
    <property type="molecule type" value="Genomic_DNA"/>
</dbReference>
<reference evidence="1 2" key="1">
    <citation type="journal article" date="2014" name="Am. J. Bot.">
        <title>Genome assembly and annotation for red clover (Trifolium pratense; Fabaceae).</title>
        <authorList>
            <person name="Istvanek J."/>
            <person name="Jaros M."/>
            <person name="Krenek A."/>
            <person name="Repkova J."/>
        </authorList>
    </citation>
    <scope>NUCLEOTIDE SEQUENCE [LARGE SCALE GENOMIC DNA]</scope>
    <source>
        <strain evidence="2">cv. Tatra</strain>
        <tissue evidence="1">Young leaves</tissue>
    </source>
</reference>
<organism evidence="1 2">
    <name type="scientific">Trifolium pratense</name>
    <name type="common">Red clover</name>
    <dbReference type="NCBI Taxonomy" id="57577"/>
    <lineage>
        <taxon>Eukaryota</taxon>
        <taxon>Viridiplantae</taxon>
        <taxon>Streptophyta</taxon>
        <taxon>Embryophyta</taxon>
        <taxon>Tracheophyta</taxon>
        <taxon>Spermatophyta</taxon>
        <taxon>Magnoliopsida</taxon>
        <taxon>eudicotyledons</taxon>
        <taxon>Gunneridae</taxon>
        <taxon>Pentapetalae</taxon>
        <taxon>rosids</taxon>
        <taxon>fabids</taxon>
        <taxon>Fabales</taxon>
        <taxon>Fabaceae</taxon>
        <taxon>Papilionoideae</taxon>
        <taxon>50 kb inversion clade</taxon>
        <taxon>NPAAA clade</taxon>
        <taxon>Hologalegina</taxon>
        <taxon>IRL clade</taxon>
        <taxon>Trifolieae</taxon>
        <taxon>Trifolium</taxon>
    </lineage>
</organism>
<evidence type="ECO:0000313" key="1">
    <source>
        <dbReference type="EMBL" id="PNX68939.1"/>
    </source>
</evidence>
<feature type="non-terminal residue" evidence="1">
    <location>
        <position position="88"/>
    </location>
</feature>
<protein>
    <submittedName>
        <fullName evidence="1">Protein spinster 1-like</fullName>
    </submittedName>
</protein>
<reference evidence="1 2" key="2">
    <citation type="journal article" date="2017" name="Front. Plant Sci.">
        <title>Gene Classification and Mining of Molecular Markers Useful in Red Clover (Trifolium pratense) Breeding.</title>
        <authorList>
            <person name="Istvanek J."/>
            <person name="Dluhosova J."/>
            <person name="Dluhos P."/>
            <person name="Patkova L."/>
            <person name="Nedelnik J."/>
            <person name="Repkova J."/>
        </authorList>
    </citation>
    <scope>NUCLEOTIDE SEQUENCE [LARGE SCALE GENOMIC DNA]</scope>
    <source>
        <strain evidence="2">cv. Tatra</strain>
        <tissue evidence="1">Young leaves</tissue>
    </source>
</reference>
<gene>
    <name evidence="1" type="ORF">L195_g056440</name>
</gene>
<comment type="caution">
    <text evidence="1">The sequence shown here is derived from an EMBL/GenBank/DDBJ whole genome shotgun (WGS) entry which is preliminary data.</text>
</comment>
<dbReference type="Proteomes" id="UP000236291">
    <property type="component" value="Unassembled WGS sequence"/>
</dbReference>
<sequence length="88" mass="9646">MKPLQLKGFFPADLVTAQVPETVALGIQVTNASIGKEESLSLKAEFKDKSSNDQSKSKSATKMFDQVSSFLVDMKALHLDKVYVINVL</sequence>
<dbReference type="ExpressionAtlas" id="A0A2K3KRM6">
    <property type="expression patterns" value="baseline"/>
</dbReference>
<accession>A0A2K3KRM6</accession>
<name>A0A2K3KRM6_TRIPR</name>
<dbReference type="AlphaFoldDB" id="A0A2K3KRM6"/>
<proteinExistence type="predicted"/>
<evidence type="ECO:0000313" key="2">
    <source>
        <dbReference type="Proteomes" id="UP000236291"/>
    </source>
</evidence>